<name>A0ABW5XEM8_9MICO</name>
<reference evidence="3" key="1">
    <citation type="journal article" date="2019" name="Int. J. Syst. Evol. Microbiol.">
        <title>The Global Catalogue of Microorganisms (GCM) 10K type strain sequencing project: providing services to taxonomists for standard genome sequencing and annotation.</title>
        <authorList>
            <consortium name="The Broad Institute Genomics Platform"/>
            <consortium name="The Broad Institute Genome Sequencing Center for Infectious Disease"/>
            <person name="Wu L."/>
            <person name="Ma J."/>
        </authorList>
    </citation>
    <scope>NUCLEOTIDE SEQUENCE [LARGE SCALE GENOMIC DNA]</scope>
    <source>
        <strain evidence="3">KCTC 33576</strain>
    </source>
</reference>
<dbReference type="RefSeq" id="WP_377466124.1">
    <property type="nucleotide sequence ID" value="NZ_JBHUOP010000003.1"/>
</dbReference>
<organism evidence="2 3">
    <name type="scientific">Populibacterium corticicola</name>
    <dbReference type="NCBI Taxonomy" id="1812826"/>
    <lineage>
        <taxon>Bacteria</taxon>
        <taxon>Bacillati</taxon>
        <taxon>Actinomycetota</taxon>
        <taxon>Actinomycetes</taxon>
        <taxon>Micrococcales</taxon>
        <taxon>Jonesiaceae</taxon>
        <taxon>Populibacterium</taxon>
    </lineage>
</organism>
<evidence type="ECO:0000313" key="2">
    <source>
        <dbReference type="EMBL" id="MFD2840302.1"/>
    </source>
</evidence>
<feature type="signal peptide" evidence="1">
    <location>
        <begin position="1"/>
        <end position="20"/>
    </location>
</feature>
<dbReference type="EMBL" id="JBHUOP010000003">
    <property type="protein sequence ID" value="MFD2840302.1"/>
    <property type="molecule type" value="Genomic_DNA"/>
</dbReference>
<keyword evidence="3" id="KW-1185">Reference proteome</keyword>
<accession>A0ABW5XEM8</accession>
<gene>
    <name evidence="2" type="ORF">ACFSYH_06925</name>
</gene>
<dbReference type="Proteomes" id="UP001597391">
    <property type="component" value="Unassembled WGS sequence"/>
</dbReference>
<evidence type="ECO:0000313" key="3">
    <source>
        <dbReference type="Proteomes" id="UP001597391"/>
    </source>
</evidence>
<sequence>MKKITSLVITGVLAAATVVAAPVAAQAAPKSFDLPKNCSSIYGGKKLTAKEAQAKQGNVHPNKGKEYVYSVHCFNEDYTTTNHLVVANSKGKLLSSSVIGKDVFSGVLSVSKKGVVELGTLLQYKGNTSEYRTMTATWNKKSKKLKINKGKTAGYVKAVHNLGAQLAKGKKATAVTGSKANLKKINNFGKKYKKAKANVRAISCAEITSKKGACSLTYLKGSKVYGLTFEVSKSGKKYKVSKLKTTSVKAGQG</sequence>
<keyword evidence="1" id="KW-0732">Signal</keyword>
<evidence type="ECO:0008006" key="4">
    <source>
        <dbReference type="Google" id="ProtNLM"/>
    </source>
</evidence>
<comment type="caution">
    <text evidence="2">The sequence shown here is derived from an EMBL/GenBank/DDBJ whole genome shotgun (WGS) entry which is preliminary data.</text>
</comment>
<feature type="chain" id="PRO_5045458877" description="PepSY domain-containing protein" evidence="1">
    <location>
        <begin position="21"/>
        <end position="253"/>
    </location>
</feature>
<evidence type="ECO:0000256" key="1">
    <source>
        <dbReference type="SAM" id="SignalP"/>
    </source>
</evidence>
<protein>
    <recommendedName>
        <fullName evidence="4">PepSY domain-containing protein</fullName>
    </recommendedName>
</protein>
<proteinExistence type="predicted"/>